<comment type="caution">
    <text evidence="1">The sequence shown here is derived from an EMBL/GenBank/DDBJ whole genome shotgun (WGS) entry which is preliminary data.</text>
</comment>
<evidence type="ECO:0000313" key="2">
    <source>
        <dbReference type="Proteomes" id="UP000530060"/>
    </source>
</evidence>
<evidence type="ECO:0000313" key="1">
    <source>
        <dbReference type="EMBL" id="CAD0006959.1"/>
    </source>
</evidence>
<sequence length="44" mass="4900">MLSLEFPKFEGDKTLFPRLSFTALVPPSVPSVFYNEAPVVPSFP</sequence>
<organism evidence="1 2">
    <name type="scientific">Flavobacterium salmonis</name>
    <dbReference type="NCBI Taxonomy" id="2654844"/>
    <lineage>
        <taxon>Bacteria</taxon>
        <taxon>Pseudomonadati</taxon>
        <taxon>Bacteroidota</taxon>
        <taxon>Flavobacteriia</taxon>
        <taxon>Flavobacteriales</taxon>
        <taxon>Flavobacteriaceae</taxon>
        <taxon>Flavobacterium</taxon>
    </lineage>
</organism>
<keyword evidence="2" id="KW-1185">Reference proteome</keyword>
<accession>A0A6V6Z5U4</accession>
<gene>
    <name evidence="1" type="ORF">FLAT13_03610</name>
</gene>
<name>A0A6V6Z5U4_9FLAO</name>
<dbReference type="AlphaFoldDB" id="A0A6V6Z5U4"/>
<proteinExistence type="predicted"/>
<reference evidence="1 2" key="1">
    <citation type="submission" date="2020-06" db="EMBL/GenBank/DDBJ databases">
        <authorList>
            <person name="Criscuolo A."/>
        </authorList>
    </citation>
    <scope>NUCLEOTIDE SEQUENCE [LARGE SCALE GENOMIC DNA]</scope>
    <source>
        <strain evidence="2">CIP 111411</strain>
    </source>
</reference>
<dbReference type="Proteomes" id="UP000530060">
    <property type="component" value="Unassembled WGS sequence"/>
</dbReference>
<dbReference type="EMBL" id="CAIJDP010000079">
    <property type="protein sequence ID" value="CAD0006959.1"/>
    <property type="molecule type" value="Genomic_DNA"/>
</dbReference>
<protein>
    <submittedName>
        <fullName evidence="1">Uncharacterized protein</fullName>
    </submittedName>
</protein>